<organism evidence="1 2">
    <name type="scientific">Acropora cervicornis</name>
    <name type="common">Staghorn coral</name>
    <dbReference type="NCBI Taxonomy" id="6130"/>
    <lineage>
        <taxon>Eukaryota</taxon>
        <taxon>Metazoa</taxon>
        <taxon>Cnidaria</taxon>
        <taxon>Anthozoa</taxon>
        <taxon>Hexacorallia</taxon>
        <taxon>Scleractinia</taxon>
        <taxon>Astrocoeniina</taxon>
        <taxon>Acroporidae</taxon>
        <taxon>Acropora</taxon>
    </lineage>
</organism>
<evidence type="ECO:0000313" key="1">
    <source>
        <dbReference type="EMBL" id="KAK2559518.1"/>
    </source>
</evidence>
<keyword evidence="2" id="KW-1185">Reference proteome</keyword>
<dbReference type="Gene3D" id="3.30.420.10">
    <property type="entry name" value="Ribonuclease H-like superfamily/Ribonuclease H"/>
    <property type="match status" value="1"/>
</dbReference>
<sequence length="84" mass="9796">MEHPQILEKVRPSRWRANLRNATELNSFLSTVNEKTTIPVIAWVFQPFGIPEDFKSDNGPPLTVLKYRKYVQEEGFKHRKVTLG</sequence>
<evidence type="ECO:0008006" key="3">
    <source>
        <dbReference type="Google" id="ProtNLM"/>
    </source>
</evidence>
<proteinExistence type="predicted"/>
<name>A0AAD9V351_ACRCE</name>
<comment type="caution">
    <text evidence="1">The sequence shown here is derived from an EMBL/GenBank/DDBJ whole genome shotgun (WGS) entry which is preliminary data.</text>
</comment>
<protein>
    <recommendedName>
        <fullName evidence="3">Integrase catalytic domain-containing protein</fullName>
    </recommendedName>
</protein>
<reference evidence="1" key="2">
    <citation type="journal article" date="2023" name="Science">
        <title>Genomic signatures of disease resistance in endangered staghorn corals.</title>
        <authorList>
            <person name="Vollmer S.V."/>
            <person name="Selwyn J.D."/>
            <person name="Despard B.A."/>
            <person name="Roesel C.L."/>
        </authorList>
    </citation>
    <scope>NUCLEOTIDE SEQUENCE</scope>
    <source>
        <strain evidence="1">K2</strain>
    </source>
</reference>
<gene>
    <name evidence="1" type="ORF">P5673_018165</name>
</gene>
<dbReference type="EMBL" id="JARQWQ010000040">
    <property type="protein sequence ID" value="KAK2559518.1"/>
    <property type="molecule type" value="Genomic_DNA"/>
</dbReference>
<dbReference type="InterPro" id="IPR036397">
    <property type="entry name" value="RNaseH_sf"/>
</dbReference>
<dbReference type="GO" id="GO:0003676">
    <property type="term" value="F:nucleic acid binding"/>
    <property type="evidence" value="ECO:0007669"/>
    <property type="project" value="InterPro"/>
</dbReference>
<reference evidence="1" key="1">
    <citation type="journal article" date="2023" name="G3 (Bethesda)">
        <title>Whole genome assembly and annotation of the endangered Caribbean coral Acropora cervicornis.</title>
        <authorList>
            <person name="Selwyn J.D."/>
            <person name="Vollmer S.V."/>
        </authorList>
    </citation>
    <scope>NUCLEOTIDE SEQUENCE</scope>
    <source>
        <strain evidence="1">K2</strain>
    </source>
</reference>
<dbReference type="AlphaFoldDB" id="A0AAD9V351"/>
<evidence type="ECO:0000313" key="2">
    <source>
        <dbReference type="Proteomes" id="UP001249851"/>
    </source>
</evidence>
<dbReference type="Proteomes" id="UP001249851">
    <property type="component" value="Unassembled WGS sequence"/>
</dbReference>
<accession>A0AAD9V351</accession>